<evidence type="ECO:0000259" key="15">
    <source>
        <dbReference type="PROSITE" id="PS50262"/>
    </source>
</evidence>
<comment type="subcellular location">
    <subcellularLocation>
        <location evidence="1 14">Cell membrane</location>
        <topology evidence="1 14">Multi-pass membrane protein</topology>
    </subcellularLocation>
</comment>
<dbReference type="Proteomes" id="UP001181693">
    <property type="component" value="Unassembled WGS sequence"/>
</dbReference>
<gene>
    <name evidence="16" type="ORF">GDO54_005736</name>
</gene>
<feature type="transmembrane region" description="Helical" evidence="14">
    <location>
        <begin position="194"/>
        <end position="216"/>
    </location>
</feature>
<evidence type="ECO:0000256" key="14">
    <source>
        <dbReference type="RuleBase" id="RU363047"/>
    </source>
</evidence>
<keyword evidence="10 13" id="KW-0675">Receptor</keyword>
<dbReference type="GO" id="GO:0004930">
    <property type="term" value="F:G protein-coupled receptor activity"/>
    <property type="evidence" value="ECO:0007669"/>
    <property type="project" value="UniProtKB-KW"/>
</dbReference>
<keyword evidence="5 14" id="KW-0552">Olfaction</keyword>
<dbReference type="FunFam" id="1.20.1070.10:FF:000010">
    <property type="entry name" value="Olfactory receptor"/>
    <property type="match status" value="1"/>
</dbReference>
<evidence type="ECO:0000256" key="6">
    <source>
        <dbReference type="ARBA" id="ARBA00022989"/>
    </source>
</evidence>
<keyword evidence="2 14" id="KW-1003">Cell membrane</keyword>
<evidence type="ECO:0000256" key="11">
    <source>
        <dbReference type="ARBA" id="ARBA00023180"/>
    </source>
</evidence>
<evidence type="ECO:0000256" key="8">
    <source>
        <dbReference type="ARBA" id="ARBA00023136"/>
    </source>
</evidence>
<dbReference type="PRINTS" id="PR00245">
    <property type="entry name" value="OLFACTORYR"/>
</dbReference>
<keyword evidence="4 13" id="KW-0812">Transmembrane</keyword>
<evidence type="ECO:0000256" key="5">
    <source>
        <dbReference type="ARBA" id="ARBA00022725"/>
    </source>
</evidence>
<sequence>MNNISYVHLLGFPNLHHFKYVMFSFLLIVYCLTLSGNFINIILVSVSKNLHLPMYFFITQVSLLDILMSTDILPNLLHIVLNEGGTMCLVACITQFYAFANSESVECLILTIMSFDRYVAICNPLRYHSIINGRFCLLSVLGAWLLSFSMMLMNAVATHKLEFCGPNVIDHFFCDFTPILDISCSDISLLQSQTILFCIIVLISPFASITVSYVYIITTILKIRSSTGRRKAFSTCSSHLIVVCIFFGTLFSVYMVPTKGQLLATSKALSLLYTLVIPLLNPFIYSLRNQDFKKAFIELIHNIQKIHKYKKSME</sequence>
<keyword evidence="7 13" id="KW-0297">G-protein coupled receptor</keyword>
<name>A0AAV3AZ95_PYXAD</name>
<keyword evidence="9" id="KW-1015">Disulfide bond</keyword>
<feature type="transmembrane region" description="Helical" evidence="14">
    <location>
        <begin position="237"/>
        <end position="256"/>
    </location>
</feature>
<evidence type="ECO:0000256" key="3">
    <source>
        <dbReference type="ARBA" id="ARBA00022606"/>
    </source>
</evidence>
<evidence type="ECO:0000256" key="2">
    <source>
        <dbReference type="ARBA" id="ARBA00022475"/>
    </source>
</evidence>
<evidence type="ECO:0000256" key="1">
    <source>
        <dbReference type="ARBA" id="ARBA00004651"/>
    </source>
</evidence>
<dbReference type="InterPro" id="IPR000725">
    <property type="entry name" value="Olfact_rcpt"/>
</dbReference>
<keyword evidence="17" id="KW-1185">Reference proteome</keyword>
<reference evidence="16" key="1">
    <citation type="thesis" date="2020" institute="ProQuest LLC" country="789 East Eisenhower Parkway, Ann Arbor, MI, USA">
        <title>Comparative Genomics and Chromosome Evolution.</title>
        <authorList>
            <person name="Mudd A.B."/>
        </authorList>
    </citation>
    <scope>NUCLEOTIDE SEQUENCE</scope>
    <source>
        <strain evidence="16">1538</strain>
        <tissue evidence="16">Blood</tissue>
    </source>
</reference>
<keyword evidence="6 14" id="KW-1133">Transmembrane helix</keyword>
<dbReference type="Pfam" id="PF13853">
    <property type="entry name" value="7tm_4"/>
    <property type="match status" value="1"/>
</dbReference>
<dbReference type="InterPro" id="IPR000276">
    <property type="entry name" value="GPCR_Rhodpsn"/>
</dbReference>
<proteinExistence type="inferred from homology"/>
<evidence type="ECO:0000256" key="9">
    <source>
        <dbReference type="ARBA" id="ARBA00023157"/>
    </source>
</evidence>
<dbReference type="PANTHER" id="PTHR24242:SF253">
    <property type="entry name" value="OLFACTORY RECEPTOR-RELATED"/>
    <property type="match status" value="1"/>
</dbReference>
<evidence type="ECO:0000256" key="4">
    <source>
        <dbReference type="ARBA" id="ARBA00022692"/>
    </source>
</evidence>
<dbReference type="PROSITE" id="PS00237">
    <property type="entry name" value="G_PROTEIN_RECEP_F1_1"/>
    <property type="match status" value="1"/>
</dbReference>
<dbReference type="PANTHER" id="PTHR24242">
    <property type="entry name" value="G-PROTEIN COUPLED RECEPTOR"/>
    <property type="match status" value="1"/>
</dbReference>
<dbReference type="SUPFAM" id="SSF81321">
    <property type="entry name" value="Family A G protein-coupled receptor-like"/>
    <property type="match status" value="1"/>
</dbReference>
<dbReference type="InterPro" id="IPR050939">
    <property type="entry name" value="Olfactory_GPCR1"/>
</dbReference>
<feature type="transmembrane region" description="Helical" evidence="14">
    <location>
        <begin position="20"/>
        <end position="43"/>
    </location>
</feature>
<organism evidence="16 17">
    <name type="scientific">Pyxicephalus adspersus</name>
    <name type="common">African bullfrog</name>
    <dbReference type="NCBI Taxonomy" id="30357"/>
    <lineage>
        <taxon>Eukaryota</taxon>
        <taxon>Metazoa</taxon>
        <taxon>Chordata</taxon>
        <taxon>Craniata</taxon>
        <taxon>Vertebrata</taxon>
        <taxon>Euteleostomi</taxon>
        <taxon>Amphibia</taxon>
        <taxon>Batrachia</taxon>
        <taxon>Anura</taxon>
        <taxon>Neobatrachia</taxon>
        <taxon>Ranoidea</taxon>
        <taxon>Pyxicephalidae</taxon>
        <taxon>Pyxicephalinae</taxon>
        <taxon>Pyxicephalus</taxon>
    </lineage>
</organism>
<accession>A0AAV3AZ95</accession>
<dbReference type="PRINTS" id="PR00237">
    <property type="entry name" value="GPCRRHODOPSN"/>
</dbReference>
<keyword evidence="12 13" id="KW-0807">Transducer</keyword>
<dbReference type="Gene3D" id="1.20.1070.10">
    <property type="entry name" value="Rhodopsin 7-helix transmembrane proteins"/>
    <property type="match status" value="1"/>
</dbReference>
<dbReference type="GO" id="GO:0005886">
    <property type="term" value="C:plasma membrane"/>
    <property type="evidence" value="ECO:0007669"/>
    <property type="project" value="UniProtKB-SubCell"/>
</dbReference>
<dbReference type="InterPro" id="IPR017452">
    <property type="entry name" value="GPCR_Rhodpsn_7TM"/>
</dbReference>
<keyword evidence="11" id="KW-0325">Glycoprotein</keyword>
<evidence type="ECO:0000256" key="7">
    <source>
        <dbReference type="ARBA" id="ARBA00023040"/>
    </source>
</evidence>
<evidence type="ECO:0000256" key="13">
    <source>
        <dbReference type="RuleBase" id="RU000688"/>
    </source>
</evidence>
<dbReference type="PROSITE" id="PS50262">
    <property type="entry name" value="G_PROTEIN_RECEP_F1_2"/>
    <property type="match status" value="1"/>
</dbReference>
<evidence type="ECO:0000256" key="12">
    <source>
        <dbReference type="ARBA" id="ARBA00023224"/>
    </source>
</evidence>
<feature type="domain" description="G-protein coupled receptors family 1 profile" evidence="15">
    <location>
        <begin position="36"/>
        <end position="285"/>
    </location>
</feature>
<dbReference type="GO" id="GO:0004984">
    <property type="term" value="F:olfactory receptor activity"/>
    <property type="evidence" value="ECO:0007669"/>
    <property type="project" value="InterPro"/>
</dbReference>
<keyword evidence="3 14" id="KW-0716">Sensory transduction</keyword>
<evidence type="ECO:0000313" key="16">
    <source>
        <dbReference type="EMBL" id="DBA29672.1"/>
    </source>
</evidence>
<feature type="transmembrane region" description="Helical" evidence="14">
    <location>
        <begin position="268"/>
        <end position="287"/>
    </location>
</feature>
<dbReference type="EMBL" id="DYDO01000002">
    <property type="protein sequence ID" value="DBA29672.1"/>
    <property type="molecule type" value="Genomic_DNA"/>
</dbReference>
<evidence type="ECO:0000256" key="10">
    <source>
        <dbReference type="ARBA" id="ARBA00023170"/>
    </source>
</evidence>
<feature type="transmembrane region" description="Helical" evidence="14">
    <location>
        <begin position="135"/>
        <end position="157"/>
    </location>
</feature>
<dbReference type="AlphaFoldDB" id="A0AAV3AZ95"/>
<evidence type="ECO:0000313" key="17">
    <source>
        <dbReference type="Proteomes" id="UP001181693"/>
    </source>
</evidence>
<protein>
    <recommendedName>
        <fullName evidence="14">Olfactory receptor</fullName>
    </recommendedName>
</protein>
<keyword evidence="8 14" id="KW-0472">Membrane</keyword>
<comment type="caution">
    <text evidence="16">The sequence shown here is derived from an EMBL/GenBank/DDBJ whole genome shotgun (WGS) entry which is preliminary data.</text>
</comment>
<comment type="similarity">
    <text evidence="13">Belongs to the G-protein coupled receptor 1 family.</text>
</comment>